<sequence>MNEALYSNTFQHQTHLQNCSCLFSLHISSGKYHRANFCMVSVICFAYVN</sequence>
<dbReference type="AlphaFoldDB" id="A0A2P2PAV0"/>
<accession>A0A2P2PAV0</accession>
<protein>
    <submittedName>
        <fullName evidence="1">Uncharacterized protein</fullName>
    </submittedName>
</protein>
<evidence type="ECO:0000313" key="1">
    <source>
        <dbReference type="EMBL" id="MBX51809.1"/>
    </source>
</evidence>
<proteinExistence type="predicted"/>
<reference evidence="1" key="1">
    <citation type="submission" date="2018-02" db="EMBL/GenBank/DDBJ databases">
        <title>Rhizophora mucronata_Transcriptome.</title>
        <authorList>
            <person name="Meera S.P."/>
            <person name="Sreeshan A."/>
            <person name="Augustine A."/>
        </authorList>
    </citation>
    <scope>NUCLEOTIDE SEQUENCE</scope>
    <source>
        <tissue evidence="1">Leaf</tissue>
    </source>
</reference>
<name>A0A2P2PAV0_RHIMU</name>
<organism evidence="1">
    <name type="scientific">Rhizophora mucronata</name>
    <name type="common">Asiatic mangrove</name>
    <dbReference type="NCBI Taxonomy" id="61149"/>
    <lineage>
        <taxon>Eukaryota</taxon>
        <taxon>Viridiplantae</taxon>
        <taxon>Streptophyta</taxon>
        <taxon>Embryophyta</taxon>
        <taxon>Tracheophyta</taxon>
        <taxon>Spermatophyta</taxon>
        <taxon>Magnoliopsida</taxon>
        <taxon>eudicotyledons</taxon>
        <taxon>Gunneridae</taxon>
        <taxon>Pentapetalae</taxon>
        <taxon>rosids</taxon>
        <taxon>fabids</taxon>
        <taxon>Malpighiales</taxon>
        <taxon>Rhizophoraceae</taxon>
        <taxon>Rhizophora</taxon>
    </lineage>
</organism>
<dbReference type="EMBL" id="GGEC01071325">
    <property type="protein sequence ID" value="MBX51809.1"/>
    <property type="molecule type" value="Transcribed_RNA"/>
</dbReference>